<gene>
    <name evidence="2" type="ORF">SAMN06265373_102392</name>
</gene>
<sequence>MRMLSDQTKRKIRRAKAWVRLKVPPGMRFLLGVTLMVFGVFGFLPVLGFWMLPLGVAVAAMDIKWIKSKLAKMFGR</sequence>
<evidence type="ECO:0000256" key="1">
    <source>
        <dbReference type="SAM" id="Phobius"/>
    </source>
</evidence>
<keyword evidence="1" id="KW-0812">Transmembrane</keyword>
<keyword evidence="1" id="KW-1133">Transmembrane helix</keyword>
<evidence type="ECO:0000313" key="3">
    <source>
        <dbReference type="Proteomes" id="UP001157961"/>
    </source>
</evidence>
<dbReference type="EMBL" id="FXTY01000002">
    <property type="protein sequence ID" value="SMP12804.1"/>
    <property type="molecule type" value="Genomic_DNA"/>
</dbReference>
<evidence type="ECO:0008006" key="4">
    <source>
        <dbReference type="Google" id="ProtNLM"/>
    </source>
</evidence>
<dbReference type="Proteomes" id="UP001157961">
    <property type="component" value="Unassembled WGS sequence"/>
</dbReference>
<protein>
    <recommendedName>
        <fullName evidence="4">Transmembrane protein (PGPGW)</fullName>
    </recommendedName>
</protein>
<comment type="caution">
    <text evidence="2">The sequence shown here is derived from an EMBL/GenBank/DDBJ whole genome shotgun (WGS) entry which is preliminary data.</text>
</comment>
<dbReference type="RefSeq" id="WP_283425134.1">
    <property type="nucleotide sequence ID" value="NZ_FXTY01000002.1"/>
</dbReference>
<evidence type="ECO:0000313" key="2">
    <source>
        <dbReference type="EMBL" id="SMP12804.1"/>
    </source>
</evidence>
<reference evidence="2 3" key="1">
    <citation type="submission" date="2017-05" db="EMBL/GenBank/DDBJ databases">
        <authorList>
            <person name="Varghese N."/>
            <person name="Submissions S."/>
        </authorList>
    </citation>
    <scope>NUCLEOTIDE SEQUENCE [LARGE SCALE GENOMIC DNA]</scope>
    <source>
        <strain evidence="2 3">DSM 29734</strain>
    </source>
</reference>
<keyword evidence="3" id="KW-1185">Reference proteome</keyword>
<organism evidence="2 3">
    <name type="scientific">Shimia sagamensis</name>
    <dbReference type="NCBI Taxonomy" id="1566352"/>
    <lineage>
        <taxon>Bacteria</taxon>
        <taxon>Pseudomonadati</taxon>
        <taxon>Pseudomonadota</taxon>
        <taxon>Alphaproteobacteria</taxon>
        <taxon>Rhodobacterales</taxon>
        <taxon>Roseobacteraceae</taxon>
    </lineage>
</organism>
<keyword evidence="1" id="KW-0472">Membrane</keyword>
<name>A0ABY1NLD1_9RHOB</name>
<proteinExistence type="predicted"/>
<feature type="transmembrane region" description="Helical" evidence="1">
    <location>
        <begin position="21"/>
        <end position="41"/>
    </location>
</feature>
<accession>A0ABY1NLD1</accession>